<sequence length="117" mass="12838">MELVQKSPEEPPSGLTSELGIDHEDGLYTIDLVSPETSSEQGHRNYVEADIAVALVLRAFNSRSFQSVGVICLYKDQCSLMPSKLESTRAYTRGNAWPVVKESPCSPSPTPSPDRQL</sequence>
<proteinExistence type="predicted"/>
<accession>A0A8R1HUM3</accession>
<organism evidence="2 3">
    <name type="scientific">Caenorhabditis japonica</name>
    <dbReference type="NCBI Taxonomy" id="281687"/>
    <lineage>
        <taxon>Eukaryota</taxon>
        <taxon>Metazoa</taxon>
        <taxon>Ecdysozoa</taxon>
        <taxon>Nematoda</taxon>
        <taxon>Chromadorea</taxon>
        <taxon>Rhabditida</taxon>
        <taxon>Rhabditina</taxon>
        <taxon>Rhabditomorpha</taxon>
        <taxon>Rhabditoidea</taxon>
        <taxon>Rhabditidae</taxon>
        <taxon>Peloderinae</taxon>
        <taxon>Caenorhabditis</taxon>
    </lineage>
</organism>
<dbReference type="Gene3D" id="3.40.50.300">
    <property type="entry name" value="P-loop containing nucleotide triphosphate hydrolases"/>
    <property type="match status" value="1"/>
</dbReference>
<dbReference type="EnsemblMetazoa" id="CJA11473.1">
    <property type="protein sequence ID" value="CJA11473.1"/>
    <property type="gene ID" value="WBGene00130677"/>
</dbReference>
<name>A0A8R1HUM3_CAEJA</name>
<feature type="region of interest" description="Disordered" evidence="1">
    <location>
        <begin position="96"/>
        <end position="117"/>
    </location>
</feature>
<dbReference type="Proteomes" id="UP000005237">
    <property type="component" value="Unassembled WGS sequence"/>
</dbReference>
<reference evidence="3" key="1">
    <citation type="submission" date="2010-08" db="EMBL/GenBank/DDBJ databases">
        <authorList>
            <consortium name="Caenorhabditis japonica Sequencing Consortium"/>
            <person name="Wilson R.K."/>
        </authorList>
    </citation>
    <scope>NUCLEOTIDE SEQUENCE [LARGE SCALE GENOMIC DNA]</scope>
    <source>
        <strain evidence="3">DF5081</strain>
    </source>
</reference>
<dbReference type="AlphaFoldDB" id="A0A8R1HUM3"/>
<protein>
    <submittedName>
        <fullName evidence="2">Uncharacterized protein</fullName>
    </submittedName>
</protein>
<dbReference type="InterPro" id="IPR027417">
    <property type="entry name" value="P-loop_NTPase"/>
</dbReference>
<evidence type="ECO:0000256" key="1">
    <source>
        <dbReference type="SAM" id="MobiDB-lite"/>
    </source>
</evidence>
<keyword evidence="3" id="KW-1185">Reference proteome</keyword>
<evidence type="ECO:0000313" key="3">
    <source>
        <dbReference type="Proteomes" id="UP000005237"/>
    </source>
</evidence>
<feature type="region of interest" description="Disordered" evidence="1">
    <location>
        <begin position="1"/>
        <end position="20"/>
    </location>
</feature>
<reference evidence="2" key="2">
    <citation type="submission" date="2022-06" db="UniProtKB">
        <authorList>
            <consortium name="EnsemblMetazoa"/>
        </authorList>
    </citation>
    <scope>IDENTIFICATION</scope>
    <source>
        <strain evidence="2">DF5081</strain>
    </source>
</reference>
<feature type="compositionally biased region" description="Pro residues" evidence="1">
    <location>
        <begin position="106"/>
        <end position="117"/>
    </location>
</feature>
<evidence type="ECO:0000313" key="2">
    <source>
        <dbReference type="EnsemblMetazoa" id="CJA11473.1"/>
    </source>
</evidence>